<keyword evidence="3" id="KW-0509">mRNA transport</keyword>
<evidence type="ECO:0000256" key="6">
    <source>
        <dbReference type="ARBA" id="ARBA00023187"/>
    </source>
</evidence>
<sequence length="712" mass="78210">MESADEGSKSSPVVNSGSDNESVASNVSRTSFASRRSRSSRGSRRSRKSSGSSRGSPSGDEAEERRSVLDSDEEKDAEKKKITEEAFGASDGSRSRSRSKSGSRVGSRSRSRSRSKSGSRAASGSRSRSRSKSGSRSRSRGKSGSRSGSGSRSRSRSKSGSRSRSKSGSRSRSRSRSKSGSRSKSPNKSVSRSRSRSKSGSPANSRKSGKSGSRSRSRSKSGSRSRSRSKSGSRSRSRSKSGSRSRSRSRSKSGSRSRSRGKSGSRSRSRSRSRSGSKPRSRSRSGSGSASDVVRKKSRNVMSDSDSSGSDIGRKKKVKRKRKSAGSGSGTASDSDGPDAESKNRIKKKKKKGVISGSESGSGSEKGIGSGSDAKAQSNVPAKSDSDDEGPKPNQESQPLPQLSDSEDEALRQQIRENPDQQDENHVNDFDAMMAIKKSERGYNRKKQGVDIINDNEENIALFVRRMRNAAEDDRQLNMRRKPATKKMSMLTTTIQQIGKVELIEGFLEANVLSALTDWMAPMPDRQLPTPRIRECILNWLLNLPPLSQDMLKQSGIGKAVMYLYKHPKELKINKERCGRLINMWSRPIFNNSDDFTSLSKEERLSRDMQLQANGGVSRIREKDTPSGLDENGKPLRPGDKGWCMRARVPMPSGKEYVKRPKWNSDIDMSKVTKKGMSRIDKQMRNFQEQKRLHGKARRAVSMSIEGRAMPL</sequence>
<evidence type="ECO:0000256" key="9">
    <source>
        <dbReference type="PROSITE-ProRule" id="PRU00649"/>
    </source>
</evidence>
<feature type="compositionally biased region" description="Polar residues" evidence="10">
    <location>
        <begin position="394"/>
        <end position="404"/>
    </location>
</feature>
<evidence type="ECO:0000256" key="10">
    <source>
        <dbReference type="SAM" id="MobiDB-lite"/>
    </source>
</evidence>
<feature type="compositionally biased region" description="Basic residues" evidence="10">
    <location>
        <begin position="207"/>
        <end position="283"/>
    </location>
</feature>
<evidence type="ECO:0000256" key="1">
    <source>
        <dbReference type="ARBA" id="ARBA00022448"/>
    </source>
</evidence>
<protein>
    <recommendedName>
        <fullName evidence="11">TFIIS N-terminal domain-containing protein</fullName>
    </recommendedName>
</protein>
<dbReference type="GO" id="GO:0008380">
    <property type="term" value="P:RNA splicing"/>
    <property type="evidence" value="ECO:0007669"/>
    <property type="project" value="UniProtKB-KW"/>
</dbReference>
<dbReference type="InterPro" id="IPR051037">
    <property type="entry name" value="RNAPII_TF_IWS1"/>
</dbReference>
<dbReference type="GO" id="GO:0006397">
    <property type="term" value="P:mRNA processing"/>
    <property type="evidence" value="ECO:0007669"/>
    <property type="project" value="UniProtKB-KW"/>
</dbReference>
<accession>A0AAV2SC45</accession>
<feature type="compositionally biased region" description="Basic residues" evidence="10">
    <location>
        <begin position="127"/>
        <end position="143"/>
    </location>
</feature>
<feature type="region of interest" description="Disordered" evidence="10">
    <location>
        <begin position="613"/>
        <end position="641"/>
    </location>
</feature>
<comment type="subcellular location">
    <subcellularLocation>
        <location evidence="9">Nucleus</location>
    </subcellularLocation>
</comment>
<evidence type="ECO:0000256" key="2">
    <source>
        <dbReference type="ARBA" id="ARBA00022664"/>
    </source>
</evidence>
<feature type="region of interest" description="Disordered" evidence="10">
    <location>
        <begin position="1"/>
        <end position="410"/>
    </location>
</feature>
<evidence type="ECO:0000259" key="11">
    <source>
        <dbReference type="PROSITE" id="PS51319"/>
    </source>
</evidence>
<evidence type="ECO:0000313" key="13">
    <source>
        <dbReference type="Proteomes" id="UP001497623"/>
    </source>
</evidence>
<evidence type="ECO:0000313" key="12">
    <source>
        <dbReference type="EMBL" id="CAL4174250.1"/>
    </source>
</evidence>
<feature type="compositionally biased region" description="Polar residues" evidence="10">
    <location>
        <begin position="9"/>
        <end position="27"/>
    </location>
</feature>
<evidence type="ECO:0000256" key="5">
    <source>
        <dbReference type="ARBA" id="ARBA00023163"/>
    </source>
</evidence>
<feature type="compositionally biased region" description="Basic and acidic residues" evidence="10">
    <location>
        <begin position="619"/>
        <end position="640"/>
    </location>
</feature>
<dbReference type="PANTHER" id="PTHR46010">
    <property type="entry name" value="PROTEIN IWS1 HOMOLOG"/>
    <property type="match status" value="1"/>
</dbReference>
<feature type="domain" description="TFIIS N-terminal" evidence="11">
    <location>
        <begin position="514"/>
        <end position="592"/>
    </location>
</feature>
<name>A0AAV2SC45_MEGNR</name>
<organism evidence="12 13">
    <name type="scientific">Meganyctiphanes norvegica</name>
    <name type="common">Northern krill</name>
    <name type="synonym">Thysanopoda norvegica</name>
    <dbReference type="NCBI Taxonomy" id="48144"/>
    <lineage>
        <taxon>Eukaryota</taxon>
        <taxon>Metazoa</taxon>
        <taxon>Ecdysozoa</taxon>
        <taxon>Arthropoda</taxon>
        <taxon>Crustacea</taxon>
        <taxon>Multicrustacea</taxon>
        <taxon>Malacostraca</taxon>
        <taxon>Eumalacostraca</taxon>
        <taxon>Eucarida</taxon>
        <taxon>Euphausiacea</taxon>
        <taxon>Euphausiidae</taxon>
        <taxon>Meganyctiphanes</taxon>
    </lineage>
</organism>
<keyword evidence="6" id="KW-0508">mRNA splicing</keyword>
<dbReference type="AlphaFoldDB" id="A0AAV2SC45"/>
<evidence type="ECO:0000256" key="8">
    <source>
        <dbReference type="ARBA" id="ARBA00037992"/>
    </source>
</evidence>
<dbReference type="InterPro" id="IPR017923">
    <property type="entry name" value="TFIIS_N"/>
</dbReference>
<evidence type="ECO:0000256" key="4">
    <source>
        <dbReference type="ARBA" id="ARBA00023015"/>
    </source>
</evidence>
<evidence type="ECO:0000256" key="7">
    <source>
        <dbReference type="ARBA" id="ARBA00023242"/>
    </source>
</evidence>
<gene>
    <name evidence="12" type="ORF">MNOR_LOCUS34481</name>
</gene>
<feature type="compositionally biased region" description="Basic residues" evidence="10">
    <location>
        <begin position="153"/>
        <end position="181"/>
    </location>
</feature>
<keyword evidence="13" id="KW-1185">Reference proteome</keyword>
<feature type="compositionally biased region" description="Basic residues" evidence="10">
    <location>
        <begin position="35"/>
        <end position="48"/>
    </location>
</feature>
<dbReference type="Pfam" id="PF08711">
    <property type="entry name" value="Med26"/>
    <property type="match status" value="1"/>
</dbReference>
<dbReference type="GO" id="GO:0016973">
    <property type="term" value="P:poly(A)+ mRNA export from nucleus"/>
    <property type="evidence" value="ECO:0007669"/>
    <property type="project" value="TreeGrafter"/>
</dbReference>
<feature type="compositionally biased region" description="Basic residues" evidence="10">
    <location>
        <begin position="95"/>
        <end position="117"/>
    </location>
</feature>
<dbReference type="PANTHER" id="PTHR46010:SF1">
    <property type="entry name" value="PROTEIN IWS1 HOMOLOG"/>
    <property type="match status" value="1"/>
</dbReference>
<dbReference type="PROSITE" id="PS51319">
    <property type="entry name" value="TFIIS_N"/>
    <property type="match status" value="1"/>
</dbReference>
<dbReference type="EMBL" id="CAXKWB010053304">
    <property type="protein sequence ID" value="CAL4174250.1"/>
    <property type="molecule type" value="Genomic_DNA"/>
</dbReference>
<dbReference type="Gene3D" id="1.20.930.10">
    <property type="entry name" value="Conserved domain common to transcription factors TFIIS, elongin A, CRSP70"/>
    <property type="match status" value="1"/>
</dbReference>
<dbReference type="Proteomes" id="UP001497623">
    <property type="component" value="Unassembled WGS sequence"/>
</dbReference>
<feature type="compositionally biased region" description="Basic residues" evidence="10">
    <location>
        <begin position="314"/>
        <end position="324"/>
    </location>
</feature>
<reference evidence="12 13" key="1">
    <citation type="submission" date="2024-05" db="EMBL/GenBank/DDBJ databases">
        <authorList>
            <person name="Wallberg A."/>
        </authorList>
    </citation>
    <scope>NUCLEOTIDE SEQUENCE [LARGE SCALE GENOMIC DNA]</scope>
</reference>
<proteinExistence type="inferred from homology"/>
<keyword evidence="4" id="KW-0805">Transcription regulation</keyword>
<feature type="compositionally biased region" description="Low complexity" evidence="10">
    <location>
        <begin position="354"/>
        <end position="363"/>
    </location>
</feature>
<comment type="caution">
    <text evidence="12">The sequence shown here is derived from an EMBL/GenBank/DDBJ whole genome shotgun (WGS) entry which is preliminary data.</text>
</comment>
<feature type="compositionally biased region" description="Low complexity" evidence="10">
    <location>
        <begin position="49"/>
        <end position="59"/>
    </location>
</feature>
<dbReference type="GO" id="GO:0005634">
    <property type="term" value="C:nucleus"/>
    <property type="evidence" value="ECO:0007669"/>
    <property type="project" value="UniProtKB-SubCell"/>
</dbReference>
<keyword evidence="2" id="KW-0507">mRNA processing</keyword>
<keyword evidence="7 9" id="KW-0539">Nucleus</keyword>
<keyword evidence="1" id="KW-0813">Transport</keyword>
<comment type="similarity">
    <text evidence="8">Belongs to the IWS1 family.</text>
</comment>
<keyword evidence="5" id="KW-0804">Transcription</keyword>
<evidence type="ECO:0000256" key="3">
    <source>
        <dbReference type="ARBA" id="ARBA00022816"/>
    </source>
</evidence>
<dbReference type="InterPro" id="IPR035441">
    <property type="entry name" value="TFIIS/LEDGF_dom_sf"/>
</dbReference>
<dbReference type="FunFam" id="1.20.930.10:FF:000001">
    <property type="entry name" value="IWS1, SUPT6H interacting protein"/>
    <property type="match status" value="1"/>
</dbReference>